<keyword evidence="2" id="KW-0479">Metal-binding</keyword>
<reference evidence="6 7" key="1">
    <citation type="submission" date="2020-08" db="EMBL/GenBank/DDBJ databases">
        <title>Genomic Encyclopedia of Type Strains, Phase IV (KMG-IV): sequencing the most valuable type-strain genomes for metagenomic binning, comparative biology and taxonomic classification.</title>
        <authorList>
            <person name="Goeker M."/>
        </authorList>
    </citation>
    <scope>NUCLEOTIDE SEQUENCE [LARGE SCALE GENOMIC DNA]</scope>
    <source>
        <strain evidence="6 7">DSM 101730</strain>
    </source>
</reference>
<evidence type="ECO:0000313" key="6">
    <source>
        <dbReference type="EMBL" id="MBB5223784.1"/>
    </source>
</evidence>
<dbReference type="GO" id="GO:0016814">
    <property type="term" value="F:hydrolase activity, acting on carbon-nitrogen (but not peptide) bonds, in cyclic amidines"/>
    <property type="evidence" value="ECO:0007669"/>
    <property type="project" value="UniProtKB-ARBA"/>
</dbReference>
<dbReference type="AlphaFoldDB" id="A0A840SRP4"/>
<dbReference type="Pfam" id="PF01979">
    <property type="entry name" value="Amidohydro_1"/>
    <property type="match status" value="1"/>
</dbReference>
<evidence type="ECO:0000256" key="3">
    <source>
        <dbReference type="ARBA" id="ARBA00022801"/>
    </source>
</evidence>
<comment type="similarity">
    <text evidence="1">Belongs to the metallo-dependent hydrolases superfamily. ATZ/TRZ family.</text>
</comment>
<dbReference type="CDD" id="cd01298">
    <property type="entry name" value="ATZ_TRZ_like"/>
    <property type="match status" value="1"/>
</dbReference>
<dbReference type="Gene3D" id="2.30.40.10">
    <property type="entry name" value="Urease, subunit C, domain 1"/>
    <property type="match status" value="1"/>
</dbReference>
<evidence type="ECO:0000259" key="5">
    <source>
        <dbReference type="Pfam" id="PF01979"/>
    </source>
</evidence>
<dbReference type="InterPro" id="IPR011059">
    <property type="entry name" value="Metal-dep_hydrolase_composite"/>
</dbReference>
<comment type="caution">
    <text evidence="6">The sequence shown here is derived from an EMBL/GenBank/DDBJ whole genome shotgun (WGS) entry which is preliminary data.</text>
</comment>
<organism evidence="6 7">
    <name type="scientific">Amaricoccus macauensis</name>
    <dbReference type="NCBI Taxonomy" id="57001"/>
    <lineage>
        <taxon>Bacteria</taxon>
        <taxon>Pseudomonadati</taxon>
        <taxon>Pseudomonadota</taxon>
        <taxon>Alphaproteobacteria</taxon>
        <taxon>Rhodobacterales</taxon>
        <taxon>Paracoccaceae</taxon>
        <taxon>Amaricoccus</taxon>
    </lineage>
</organism>
<keyword evidence="7" id="KW-1185">Reference proteome</keyword>
<dbReference type="SUPFAM" id="SSF51556">
    <property type="entry name" value="Metallo-dependent hydrolases"/>
    <property type="match status" value="1"/>
</dbReference>
<sequence length="452" mass="47868">MPSLVVSNATIATMDDEGREFVGDVRIDDGVITTVTPASARESGSDADAADEVIDANGCVVTPGLVNTHHHLYQVLTRAVPAGQDALLFGWLKTLYPIWARMEPDDMFVSAQIGLAELALSGCTMSSDHLYIFPNGVRLEDTIEAARTVGIRFHPTRGAMSVGESAGGLPPDSLVEAEPAILKDMIRVVDTFHDPAPGAMVRVGLAPCSPFSVSTGLMRDAAALARDKGVMLHTHLAENDEDVAYSLSEFGCRPGQYAEDLGWTGEHVWHAHCVKLDAGEIDLFARTRTGVAHCPCSNCRLGSGIAPVRAMRDAGVRVGLGVDGSASNDSGHLLSEARQAMLLQRVRNGADAMSAREALRIATRGGAEVLGRGAELGVIAPGRRADLAIWDVSGLAAAGAWDPVAALVLCGPFSVRDLIVEGRRVVAGGRLTGMDLHRVLDHGRRRVARLLT</sequence>
<keyword evidence="3 6" id="KW-0378">Hydrolase</keyword>
<feature type="domain" description="Amidohydrolase-related" evidence="5">
    <location>
        <begin position="60"/>
        <end position="425"/>
    </location>
</feature>
<dbReference type="GO" id="GO:0046872">
    <property type="term" value="F:metal ion binding"/>
    <property type="evidence" value="ECO:0007669"/>
    <property type="project" value="UniProtKB-KW"/>
</dbReference>
<dbReference type="InterPro" id="IPR050287">
    <property type="entry name" value="MTA/SAH_deaminase"/>
</dbReference>
<evidence type="ECO:0000256" key="1">
    <source>
        <dbReference type="ARBA" id="ARBA00006745"/>
    </source>
</evidence>
<dbReference type="EMBL" id="JACHFM010000004">
    <property type="protein sequence ID" value="MBB5223784.1"/>
    <property type="molecule type" value="Genomic_DNA"/>
</dbReference>
<gene>
    <name evidence="6" type="ORF">HNP73_003738</name>
</gene>
<dbReference type="PANTHER" id="PTHR43794:SF11">
    <property type="entry name" value="AMIDOHYDROLASE-RELATED DOMAIN-CONTAINING PROTEIN"/>
    <property type="match status" value="1"/>
</dbReference>
<accession>A0A840SRP4</accession>
<dbReference type="InterPro" id="IPR006680">
    <property type="entry name" value="Amidohydro-rel"/>
</dbReference>
<evidence type="ECO:0000313" key="7">
    <source>
        <dbReference type="Proteomes" id="UP000549457"/>
    </source>
</evidence>
<dbReference type="SUPFAM" id="SSF51338">
    <property type="entry name" value="Composite domain of metallo-dependent hydrolases"/>
    <property type="match status" value="1"/>
</dbReference>
<evidence type="ECO:0000256" key="2">
    <source>
        <dbReference type="ARBA" id="ARBA00022723"/>
    </source>
</evidence>
<dbReference type="Gene3D" id="3.20.20.140">
    <property type="entry name" value="Metal-dependent hydrolases"/>
    <property type="match status" value="1"/>
</dbReference>
<keyword evidence="4" id="KW-0862">Zinc</keyword>
<dbReference type="GO" id="GO:0019239">
    <property type="term" value="F:deaminase activity"/>
    <property type="evidence" value="ECO:0007669"/>
    <property type="project" value="UniProtKB-ARBA"/>
</dbReference>
<evidence type="ECO:0000256" key="4">
    <source>
        <dbReference type="ARBA" id="ARBA00022833"/>
    </source>
</evidence>
<protein>
    <submittedName>
        <fullName evidence="6">Cytosine/adenosine deaminase-related metal-dependent hydrolase</fullName>
    </submittedName>
</protein>
<dbReference type="FunFam" id="3.20.20.140:FF:000014">
    <property type="entry name" value="5-methylthioadenosine/S-adenosylhomocysteine deaminase"/>
    <property type="match status" value="1"/>
</dbReference>
<dbReference type="PANTHER" id="PTHR43794">
    <property type="entry name" value="AMINOHYDROLASE SSNA-RELATED"/>
    <property type="match status" value="1"/>
</dbReference>
<proteinExistence type="inferred from homology"/>
<dbReference type="InterPro" id="IPR032466">
    <property type="entry name" value="Metal_Hydrolase"/>
</dbReference>
<dbReference type="RefSeq" id="WP_184153360.1">
    <property type="nucleotide sequence ID" value="NZ_JACHFM010000004.1"/>
</dbReference>
<dbReference type="Proteomes" id="UP000549457">
    <property type="component" value="Unassembled WGS sequence"/>
</dbReference>
<name>A0A840SRP4_9RHOB</name>
<dbReference type="NCBIfam" id="NF006055">
    <property type="entry name" value="PRK08203.1"/>
    <property type="match status" value="1"/>
</dbReference>